<dbReference type="InterPro" id="IPR003593">
    <property type="entry name" value="AAA+_ATPase"/>
</dbReference>
<evidence type="ECO:0000259" key="5">
    <source>
        <dbReference type="PROSITE" id="PS50893"/>
    </source>
</evidence>
<evidence type="ECO:0000256" key="4">
    <source>
        <dbReference type="ARBA" id="ARBA00022840"/>
    </source>
</evidence>
<dbReference type="OrthoDB" id="39350at2"/>
<dbReference type="InterPro" id="IPR017871">
    <property type="entry name" value="ABC_transporter-like_CS"/>
</dbReference>
<reference evidence="6 7" key="1">
    <citation type="submission" date="2019-01" db="EMBL/GenBank/DDBJ databases">
        <title>Novel species of Cellulomonas.</title>
        <authorList>
            <person name="Liu Q."/>
            <person name="Xin Y.-H."/>
        </authorList>
    </citation>
    <scope>NUCLEOTIDE SEQUENCE [LARGE SCALE GENOMIC DNA]</scope>
    <source>
        <strain evidence="6 7">HLT2-17</strain>
    </source>
</reference>
<keyword evidence="2" id="KW-0677">Repeat</keyword>
<dbReference type="InterPro" id="IPR003439">
    <property type="entry name" value="ABC_transporter-like_ATP-bd"/>
</dbReference>
<protein>
    <submittedName>
        <fullName evidence="6">Sugar ABC transporter ATP-binding protein</fullName>
    </submittedName>
</protein>
<dbReference type="PANTHER" id="PTHR43790:SF9">
    <property type="entry name" value="GALACTOFURANOSE TRANSPORTER ATP-BINDING PROTEIN YTFR"/>
    <property type="match status" value="1"/>
</dbReference>
<keyword evidence="7" id="KW-1185">Reference proteome</keyword>
<sequence length="510" mass="55026">MTRSDDWPRASLNARGITKNFTGVRALAGVDLDLPTGKVTALMGENGAGKSTLLKILSGDYQPDEGTIEIGGKAVTFATPFDSRAAGLRVIAQEPEIVPFVSVAENIYVGALPGSRGIVSQRQLQDRARADLERFGFERFLDPATRGIDLSPAQRQMVEIVRALIGDPQVICFDEPTSSLSDSETGVLFDLIVRLRDEGRAVGYVSHRMREIFQIADTVTILRDGRLIGSREIRDTSVGEVVRMMVGRDLSTMFERNRHELGEVALELEAVSTDDVTDISLTVRRGEVVALAGLVGAGRTELALAIAGDRPVTAGTIKVHGVAQRFRSPADSIAAGIGLAPEERKADALIMVRSVRDNIALAVLGGLSRFGVVDRRKERQLAEKYIAQLRIRTPSMAQLMQNLSGGNQQKVVLARWLAKATDVLILDEPTRGVDVGAKAEIYAIVDELAANGVAVLVISSELPEVLGLADRIIVMQEGRVTGELTHAEATEERILTLAIADHFSAEGVQP</sequence>
<accession>A0A4Q5MYX8</accession>
<feature type="domain" description="ABC transporter" evidence="5">
    <location>
        <begin position="259"/>
        <end position="502"/>
    </location>
</feature>
<evidence type="ECO:0000313" key="6">
    <source>
        <dbReference type="EMBL" id="RYV50900.1"/>
    </source>
</evidence>
<name>A0A4Q5MYX8_9MICO</name>
<dbReference type="AlphaFoldDB" id="A0A4Q5MYX8"/>
<keyword evidence="4 6" id="KW-0067">ATP-binding</keyword>
<gene>
    <name evidence="6" type="ORF">EUA98_10945</name>
</gene>
<keyword evidence="3" id="KW-0547">Nucleotide-binding</keyword>
<dbReference type="CDD" id="cd03215">
    <property type="entry name" value="ABC_Carb_Monos_II"/>
    <property type="match status" value="1"/>
</dbReference>
<evidence type="ECO:0000256" key="2">
    <source>
        <dbReference type="ARBA" id="ARBA00022737"/>
    </source>
</evidence>
<keyword evidence="1" id="KW-0813">Transport</keyword>
<feature type="domain" description="ABC transporter" evidence="5">
    <location>
        <begin position="12"/>
        <end position="249"/>
    </location>
</feature>
<organism evidence="6 7">
    <name type="scientific">Pengzhenrongella frigida</name>
    <dbReference type="NCBI Taxonomy" id="1259133"/>
    <lineage>
        <taxon>Bacteria</taxon>
        <taxon>Bacillati</taxon>
        <taxon>Actinomycetota</taxon>
        <taxon>Actinomycetes</taxon>
        <taxon>Micrococcales</taxon>
        <taxon>Pengzhenrongella</taxon>
    </lineage>
</organism>
<evidence type="ECO:0000256" key="1">
    <source>
        <dbReference type="ARBA" id="ARBA00022448"/>
    </source>
</evidence>
<dbReference type="EMBL" id="SDWW01000024">
    <property type="protein sequence ID" value="RYV50900.1"/>
    <property type="molecule type" value="Genomic_DNA"/>
</dbReference>
<dbReference type="RefSeq" id="WP_130102722.1">
    <property type="nucleotide sequence ID" value="NZ_SDWW01000024.1"/>
</dbReference>
<evidence type="ECO:0000256" key="3">
    <source>
        <dbReference type="ARBA" id="ARBA00022741"/>
    </source>
</evidence>
<dbReference type="PROSITE" id="PS00211">
    <property type="entry name" value="ABC_TRANSPORTER_1"/>
    <property type="match status" value="1"/>
</dbReference>
<dbReference type="PANTHER" id="PTHR43790">
    <property type="entry name" value="CARBOHYDRATE TRANSPORT ATP-BINDING PROTEIN MG119-RELATED"/>
    <property type="match status" value="1"/>
</dbReference>
<dbReference type="GO" id="GO:0016887">
    <property type="term" value="F:ATP hydrolysis activity"/>
    <property type="evidence" value="ECO:0007669"/>
    <property type="project" value="InterPro"/>
</dbReference>
<dbReference type="Proteomes" id="UP000293764">
    <property type="component" value="Unassembled WGS sequence"/>
</dbReference>
<dbReference type="InterPro" id="IPR050107">
    <property type="entry name" value="ABC_carbohydrate_import_ATPase"/>
</dbReference>
<dbReference type="GO" id="GO:0005524">
    <property type="term" value="F:ATP binding"/>
    <property type="evidence" value="ECO:0007669"/>
    <property type="project" value="UniProtKB-KW"/>
</dbReference>
<dbReference type="Gene3D" id="3.40.50.300">
    <property type="entry name" value="P-loop containing nucleotide triphosphate hydrolases"/>
    <property type="match status" value="2"/>
</dbReference>
<dbReference type="CDD" id="cd03216">
    <property type="entry name" value="ABC_Carb_Monos_I"/>
    <property type="match status" value="1"/>
</dbReference>
<dbReference type="PROSITE" id="PS50893">
    <property type="entry name" value="ABC_TRANSPORTER_2"/>
    <property type="match status" value="2"/>
</dbReference>
<dbReference type="Pfam" id="PF00005">
    <property type="entry name" value="ABC_tran"/>
    <property type="match status" value="2"/>
</dbReference>
<dbReference type="SMART" id="SM00382">
    <property type="entry name" value="AAA"/>
    <property type="match status" value="2"/>
</dbReference>
<evidence type="ECO:0000313" key="7">
    <source>
        <dbReference type="Proteomes" id="UP000293764"/>
    </source>
</evidence>
<dbReference type="SUPFAM" id="SSF52540">
    <property type="entry name" value="P-loop containing nucleoside triphosphate hydrolases"/>
    <property type="match status" value="2"/>
</dbReference>
<comment type="caution">
    <text evidence="6">The sequence shown here is derived from an EMBL/GenBank/DDBJ whole genome shotgun (WGS) entry which is preliminary data.</text>
</comment>
<proteinExistence type="predicted"/>
<dbReference type="InterPro" id="IPR027417">
    <property type="entry name" value="P-loop_NTPase"/>
</dbReference>